<dbReference type="EMBL" id="BMAW01029110">
    <property type="protein sequence ID" value="GFU10548.1"/>
    <property type="molecule type" value="Genomic_DNA"/>
</dbReference>
<comment type="caution">
    <text evidence="1">The sequence shown here is derived from an EMBL/GenBank/DDBJ whole genome shotgun (WGS) entry which is preliminary data.</text>
</comment>
<evidence type="ECO:0000313" key="1">
    <source>
        <dbReference type="EMBL" id="GFU10548.1"/>
    </source>
</evidence>
<keyword evidence="2" id="KW-1185">Reference proteome</keyword>
<gene>
    <name evidence="1" type="ORF">NPIL_382341</name>
</gene>
<reference evidence="1" key="1">
    <citation type="submission" date="2020-08" db="EMBL/GenBank/DDBJ databases">
        <title>Multicomponent nature underlies the extraordinary mechanical properties of spider dragline silk.</title>
        <authorList>
            <person name="Kono N."/>
            <person name="Nakamura H."/>
            <person name="Mori M."/>
            <person name="Yoshida Y."/>
            <person name="Ohtoshi R."/>
            <person name="Malay A.D."/>
            <person name="Moran D.A.P."/>
            <person name="Tomita M."/>
            <person name="Numata K."/>
            <person name="Arakawa K."/>
        </authorList>
    </citation>
    <scope>NUCLEOTIDE SEQUENCE</scope>
</reference>
<sequence length="107" mass="11953">MGLFGRAYYKVQRGDIAVNGFKATDIYPVNRNVFSSEDLITSTFTVPRSHAIRPTNDHVPYLSANSDSPQPCSFKSPDMVILYMSKSTNSVHSVKILPSPLKKARFK</sequence>
<organism evidence="1 2">
    <name type="scientific">Nephila pilipes</name>
    <name type="common">Giant wood spider</name>
    <name type="synonym">Nephila maculata</name>
    <dbReference type="NCBI Taxonomy" id="299642"/>
    <lineage>
        <taxon>Eukaryota</taxon>
        <taxon>Metazoa</taxon>
        <taxon>Ecdysozoa</taxon>
        <taxon>Arthropoda</taxon>
        <taxon>Chelicerata</taxon>
        <taxon>Arachnida</taxon>
        <taxon>Araneae</taxon>
        <taxon>Araneomorphae</taxon>
        <taxon>Entelegynae</taxon>
        <taxon>Araneoidea</taxon>
        <taxon>Nephilidae</taxon>
        <taxon>Nephila</taxon>
    </lineage>
</organism>
<proteinExistence type="predicted"/>
<evidence type="ECO:0000313" key="2">
    <source>
        <dbReference type="Proteomes" id="UP000887013"/>
    </source>
</evidence>
<dbReference type="OrthoDB" id="7475659at2759"/>
<protein>
    <submittedName>
        <fullName evidence="1">Uncharacterized protein</fullName>
    </submittedName>
</protein>
<dbReference type="Proteomes" id="UP000887013">
    <property type="component" value="Unassembled WGS sequence"/>
</dbReference>
<dbReference type="AlphaFoldDB" id="A0A8X6QC55"/>
<accession>A0A8X6QC55</accession>
<name>A0A8X6QC55_NEPPI</name>